<feature type="repeat" description="ANK" evidence="2">
    <location>
        <begin position="785"/>
        <end position="817"/>
    </location>
</feature>
<dbReference type="PANTHER" id="PTHR10039">
    <property type="entry name" value="AMELOGENIN"/>
    <property type="match status" value="1"/>
</dbReference>
<dbReference type="HOGENOM" id="CLU_000288_34_23_1"/>
<dbReference type="PROSITE" id="PS50088">
    <property type="entry name" value="ANK_REPEAT"/>
    <property type="match status" value="3"/>
</dbReference>
<keyword evidence="1" id="KW-0677">Repeat</keyword>
<gene>
    <name evidence="4" type="ORF">A1O5_08993</name>
</gene>
<dbReference type="InterPro" id="IPR056884">
    <property type="entry name" value="NPHP3-like_N"/>
</dbReference>
<feature type="repeat" description="ANK" evidence="2">
    <location>
        <begin position="985"/>
        <end position="1017"/>
    </location>
</feature>
<dbReference type="RefSeq" id="XP_007747763.1">
    <property type="nucleotide sequence ID" value="XM_007749573.1"/>
</dbReference>
<feature type="domain" description="Nephrocystin 3-like N-terminal" evidence="3">
    <location>
        <begin position="192"/>
        <end position="360"/>
    </location>
</feature>
<reference evidence="4 5" key="1">
    <citation type="submission" date="2013-03" db="EMBL/GenBank/DDBJ databases">
        <title>The Genome Sequence of Cladophialophora psammophila CBS 110553.</title>
        <authorList>
            <consortium name="The Broad Institute Genomics Platform"/>
            <person name="Cuomo C."/>
            <person name="de Hoog S."/>
            <person name="Gorbushina A."/>
            <person name="Walker B."/>
            <person name="Young S.K."/>
            <person name="Zeng Q."/>
            <person name="Gargeya S."/>
            <person name="Fitzgerald M."/>
            <person name="Haas B."/>
            <person name="Abouelleil A."/>
            <person name="Allen A.W."/>
            <person name="Alvarado L."/>
            <person name="Arachchi H.M."/>
            <person name="Berlin A.M."/>
            <person name="Chapman S.B."/>
            <person name="Gainer-Dewar J."/>
            <person name="Goldberg J."/>
            <person name="Griggs A."/>
            <person name="Gujja S."/>
            <person name="Hansen M."/>
            <person name="Howarth C."/>
            <person name="Imamovic A."/>
            <person name="Ireland A."/>
            <person name="Larimer J."/>
            <person name="McCowan C."/>
            <person name="Murphy C."/>
            <person name="Pearson M."/>
            <person name="Poon T.W."/>
            <person name="Priest M."/>
            <person name="Roberts A."/>
            <person name="Saif S."/>
            <person name="Shea T."/>
            <person name="Sisk P."/>
            <person name="Sykes S."/>
            <person name="Wortman J."/>
            <person name="Nusbaum C."/>
            <person name="Birren B."/>
        </authorList>
    </citation>
    <scope>NUCLEOTIDE SEQUENCE [LARGE SCALE GENOMIC DNA]</scope>
    <source>
        <strain evidence="4 5">CBS 110553</strain>
    </source>
</reference>
<dbReference type="Pfam" id="PF24883">
    <property type="entry name" value="NPHP3_N"/>
    <property type="match status" value="1"/>
</dbReference>
<dbReference type="EMBL" id="AMGX01000015">
    <property type="protein sequence ID" value="EXJ67647.1"/>
    <property type="molecule type" value="Genomic_DNA"/>
</dbReference>
<evidence type="ECO:0000313" key="4">
    <source>
        <dbReference type="EMBL" id="EXJ67647.1"/>
    </source>
</evidence>
<dbReference type="InterPro" id="IPR036770">
    <property type="entry name" value="Ankyrin_rpt-contain_sf"/>
</dbReference>
<keyword evidence="2" id="KW-0040">ANK repeat</keyword>
<evidence type="ECO:0000259" key="3">
    <source>
        <dbReference type="Pfam" id="PF24883"/>
    </source>
</evidence>
<sequence length="1148" mass="127671">MAEVLGIGISATTLVVQLNDALKLFAEVKGAPKKVRELISSLENLNGVMSNIKADPAYQQEEVAKRLQLLIDQIEKLSCALNKASKSPQDSPFRKATKAMRAALLSSKIDGKLAQISFDKSSLDTLLAQLNTKHLEQLIQSRSSNAERLASSPNDCIAPEVERDTCLGELGISSPKGDRERMKTERLQQCAGTCTWIIQTSQYQQWQDPGSQSRLLWVCGRAGQGKTALSIFVTEHLEAVANSRAQLLTYFFCDYKQKNQTSVSALLRGMMYQLLGKKPELIRCILPEWQIHHSSLFEPKYFESLWEIFRTMIDETNTTVYCVLDGIDELESESLKCLLSKLERLEDTVPPKLKLMVFSRDFPPRINAALSAYPKIQLYSESSTDLNFSKQIENDVKTLIRTEVNKLSRIKHYPEELKTHVFRTLQQRAHGTFLWVGLAVSFLREVDLSATEAALNDLPPGLDALYRRIIFSISKENSALIGTMLMWVALAREPLSLAQLGFALKLGPTPKLELDVVTEAKVKLSQGLLLINKGFVALVHVSLKDYLLQNDLESEDGLRPFRIDADEGNCNIAKRCIEVMNVDNFDDEIFQEMEEQGFPTTDDTDGEDNIYESVPDEPEEDIPATDNENDIYESVPDEPAKYLFERYAAFNWLYHARRSRTFGTNGSKLFSAFFDSSTSLGYLWLKCYCEDNILYSSTLELLEGDLLEHQKLTELRRGADFVAAAALGLSSLAKELLPESHSEEDRKKNSDCLTLGLWAAVDAGDTATLQLLIDLGQDVNARDRYQNTLLHTAVCDRQKEIVAALVANHADIEAKDRWGCAPLHKAWPSPDILTLLLKSGANIAAQDEYGDTVLHMAARIGNAVAVRALLEAGSDVNACNFCKQTALHKASLANIQSPYPEPMNEFKSMRDQMSQGKSILEIDLRIHAAMGGLETANVLLGAGADIEASDHKKRTPFFSAVESRNFSAVRQLREYGARIDIIDEQGKTPLHEAVTSVQPAMVLFLLEAGADPFAADNDGETPLAAAERLMKEKQLAIEEAGEETDENERYLPVMPKPDPREDLEVLKWIIIILTEVMQMQIDNHIETPSSIEPKSLEPVATHIRSGEPTEQAAVSVIDSSSRSENCALLPSPTPVKIDSGISVIDTAI</sequence>
<evidence type="ECO:0000256" key="1">
    <source>
        <dbReference type="ARBA" id="ARBA00022737"/>
    </source>
</evidence>
<dbReference type="SMART" id="SM00248">
    <property type="entry name" value="ANK"/>
    <property type="match status" value="7"/>
</dbReference>
<dbReference type="AlphaFoldDB" id="W9WHM6"/>
<accession>W9WHM6</accession>
<comment type="caution">
    <text evidence="4">The sequence shown here is derived from an EMBL/GenBank/DDBJ whole genome shotgun (WGS) entry which is preliminary data.</text>
</comment>
<dbReference type="GeneID" id="19193690"/>
<protein>
    <recommendedName>
        <fullName evidence="3">Nephrocystin 3-like N-terminal domain-containing protein</fullName>
    </recommendedName>
</protein>
<dbReference type="Pfam" id="PF12796">
    <property type="entry name" value="Ank_2"/>
    <property type="match status" value="3"/>
</dbReference>
<dbReference type="Proteomes" id="UP000019471">
    <property type="component" value="Unassembled WGS sequence"/>
</dbReference>
<evidence type="ECO:0000313" key="5">
    <source>
        <dbReference type="Proteomes" id="UP000019471"/>
    </source>
</evidence>
<feature type="repeat" description="ANK" evidence="2">
    <location>
        <begin position="849"/>
        <end position="881"/>
    </location>
</feature>
<organism evidence="4 5">
    <name type="scientific">Cladophialophora psammophila CBS 110553</name>
    <dbReference type="NCBI Taxonomy" id="1182543"/>
    <lineage>
        <taxon>Eukaryota</taxon>
        <taxon>Fungi</taxon>
        <taxon>Dikarya</taxon>
        <taxon>Ascomycota</taxon>
        <taxon>Pezizomycotina</taxon>
        <taxon>Eurotiomycetes</taxon>
        <taxon>Chaetothyriomycetidae</taxon>
        <taxon>Chaetothyriales</taxon>
        <taxon>Herpotrichiellaceae</taxon>
        <taxon>Cladophialophora</taxon>
    </lineage>
</organism>
<dbReference type="PROSITE" id="PS50297">
    <property type="entry name" value="ANK_REP_REGION"/>
    <property type="match status" value="2"/>
</dbReference>
<dbReference type="Gene3D" id="3.40.50.300">
    <property type="entry name" value="P-loop containing nucleotide triphosphate hydrolases"/>
    <property type="match status" value="1"/>
</dbReference>
<name>W9WHM6_9EURO</name>
<dbReference type="PANTHER" id="PTHR10039:SF14">
    <property type="entry name" value="NACHT DOMAIN-CONTAINING PROTEIN"/>
    <property type="match status" value="1"/>
</dbReference>
<dbReference type="InterPro" id="IPR002110">
    <property type="entry name" value="Ankyrin_rpt"/>
</dbReference>
<keyword evidence="5" id="KW-1185">Reference proteome</keyword>
<dbReference type="STRING" id="1182543.W9WHM6"/>
<evidence type="ECO:0000256" key="2">
    <source>
        <dbReference type="PROSITE-ProRule" id="PRU00023"/>
    </source>
</evidence>
<dbReference type="Gene3D" id="1.25.40.20">
    <property type="entry name" value="Ankyrin repeat-containing domain"/>
    <property type="match status" value="3"/>
</dbReference>
<proteinExistence type="predicted"/>
<dbReference type="OrthoDB" id="4159075at2759"/>
<dbReference type="SUPFAM" id="SSF48403">
    <property type="entry name" value="Ankyrin repeat"/>
    <property type="match status" value="1"/>
</dbReference>
<dbReference type="InterPro" id="IPR027417">
    <property type="entry name" value="P-loop_NTPase"/>
</dbReference>
<dbReference type="SUPFAM" id="SSF52540">
    <property type="entry name" value="P-loop containing nucleoside triphosphate hydrolases"/>
    <property type="match status" value="1"/>
</dbReference>
<dbReference type="eggNOG" id="KOG4177">
    <property type="taxonomic scope" value="Eukaryota"/>
</dbReference>